<keyword evidence="10" id="KW-1185">Reference proteome</keyword>
<evidence type="ECO:0000256" key="5">
    <source>
        <dbReference type="ARBA" id="ARBA00023065"/>
    </source>
</evidence>
<dbReference type="PANTHER" id="PTHR47143">
    <property type="entry name" value="TRANSIENT RECEPTOR POTENTIAL CATION CHANNEL PROTEIN PAINLESS"/>
    <property type="match status" value="1"/>
</dbReference>
<accession>A0ABN7SKZ4</accession>
<keyword evidence="1" id="KW-0813">Transport</keyword>
<dbReference type="SUPFAM" id="SSF48403">
    <property type="entry name" value="Ankyrin repeat"/>
    <property type="match status" value="1"/>
</dbReference>
<dbReference type="Proteomes" id="UP001158576">
    <property type="component" value="Chromosome 1"/>
</dbReference>
<dbReference type="Pfam" id="PF12796">
    <property type="entry name" value="Ank_2"/>
    <property type="match status" value="1"/>
</dbReference>
<dbReference type="SMART" id="SM00248">
    <property type="entry name" value="ANK"/>
    <property type="match status" value="2"/>
</dbReference>
<sequence length="626" mass="73083">MKPGKISPERGKKEDDKAPKPKPVVIDTTVYSLSDLEKKFPIEFSLFLMLRDAKKQCSQALELSQITLVNIKSVAANVKSLHLINLKKDQEATTLLHFILDQLELVDIIIQLLEQFGYHLVDEIGMIPLAHLITTHQLVFKQKIGPLEEFWKTNQKAKQLLNILLKKTNLKQKFILYGDFKHAMTILELFIHDRNVDGDIELFKFLVEAERKQGPVCIEDLLWRCSWYYSVNILKGFSWKIRRMDFNWVQKANGRSLLFPLLRNLTYRGRKEEAVNLWMKLVGYMEENLGEKRFMEVVNLPDSNNCTLLMYACKQGSEEIVTFLLNWFEKINQIDNQGRNCLDYAIDSQNEPIVNLILKTNDWQSVMSNAIMTRKAMAPFITPMRKLVEQMPAQAEFVLNRCMHVKGVEFQNVAKQDLDKDDLRFDCNVTWLLDDYGIPNWCAEYKKVLAKSNEMDNGTSLLDVILEPNYQEGRNVIQTYRAYSENTQLLYQNHVLAFMIRHKRERLLAHPVITAVNNHLWDSGGFWYFYISMASYFAFLCMINTFALLMPPNYAVDHERTEICNLNGLTLFYVGIKKEYQDTWHHGDCFSSQDYCDLDNYENFCFSFKALRDGLDWILIVYSAKG</sequence>
<evidence type="ECO:0000256" key="6">
    <source>
        <dbReference type="ARBA" id="ARBA00023303"/>
    </source>
</evidence>
<feature type="transmembrane region" description="Helical" evidence="8">
    <location>
        <begin position="527"/>
        <end position="550"/>
    </location>
</feature>
<dbReference type="InterPro" id="IPR036770">
    <property type="entry name" value="Ankyrin_rpt-contain_sf"/>
</dbReference>
<keyword evidence="8" id="KW-0472">Membrane</keyword>
<dbReference type="InterPro" id="IPR002110">
    <property type="entry name" value="Ankyrin_rpt"/>
</dbReference>
<keyword evidence="6" id="KW-0407">Ion channel</keyword>
<evidence type="ECO:0000256" key="3">
    <source>
        <dbReference type="ARBA" id="ARBA00022737"/>
    </source>
</evidence>
<evidence type="ECO:0000256" key="8">
    <source>
        <dbReference type="SAM" id="Phobius"/>
    </source>
</evidence>
<keyword evidence="5" id="KW-0406">Ion transport</keyword>
<proteinExistence type="predicted"/>
<evidence type="ECO:0000256" key="7">
    <source>
        <dbReference type="SAM" id="MobiDB-lite"/>
    </source>
</evidence>
<dbReference type="PANTHER" id="PTHR47143:SF3">
    <property type="entry name" value="PWWP DOMAIN-CONTAINING PROTEIN"/>
    <property type="match status" value="1"/>
</dbReference>
<dbReference type="Gene3D" id="1.25.40.20">
    <property type="entry name" value="Ankyrin repeat-containing domain"/>
    <property type="match status" value="1"/>
</dbReference>
<keyword evidence="8" id="KW-1133">Transmembrane helix</keyword>
<keyword evidence="2" id="KW-0716">Sensory transduction</keyword>
<name>A0ABN7SKZ4_OIKDI</name>
<evidence type="ECO:0000313" key="9">
    <source>
        <dbReference type="EMBL" id="CAG5103506.1"/>
    </source>
</evidence>
<feature type="compositionally biased region" description="Basic and acidic residues" evidence="7">
    <location>
        <begin position="7"/>
        <end position="19"/>
    </location>
</feature>
<dbReference type="InterPro" id="IPR052076">
    <property type="entry name" value="TRP_cation_channel"/>
</dbReference>
<feature type="region of interest" description="Disordered" evidence="7">
    <location>
        <begin position="1"/>
        <end position="21"/>
    </location>
</feature>
<organism evidence="9 10">
    <name type="scientific">Oikopleura dioica</name>
    <name type="common">Tunicate</name>
    <dbReference type="NCBI Taxonomy" id="34765"/>
    <lineage>
        <taxon>Eukaryota</taxon>
        <taxon>Metazoa</taxon>
        <taxon>Chordata</taxon>
        <taxon>Tunicata</taxon>
        <taxon>Appendicularia</taxon>
        <taxon>Copelata</taxon>
        <taxon>Oikopleuridae</taxon>
        <taxon>Oikopleura</taxon>
    </lineage>
</organism>
<keyword evidence="8" id="KW-0812">Transmembrane</keyword>
<evidence type="ECO:0000256" key="4">
    <source>
        <dbReference type="ARBA" id="ARBA00023043"/>
    </source>
</evidence>
<gene>
    <name evidence="9" type="ORF">OKIOD_LOCUS9566</name>
</gene>
<protein>
    <submittedName>
        <fullName evidence="9">Oidioi.mRNA.OKI2018_I69.chr1.g801.t1.cds</fullName>
    </submittedName>
</protein>
<evidence type="ECO:0000313" key="10">
    <source>
        <dbReference type="Proteomes" id="UP001158576"/>
    </source>
</evidence>
<evidence type="ECO:0000256" key="1">
    <source>
        <dbReference type="ARBA" id="ARBA00022448"/>
    </source>
</evidence>
<dbReference type="EMBL" id="OU015566">
    <property type="protein sequence ID" value="CAG5103506.1"/>
    <property type="molecule type" value="Genomic_DNA"/>
</dbReference>
<reference evidence="9 10" key="1">
    <citation type="submission" date="2021-04" db="EMBL/GenBank/DDBJ databases">
        <authorList>
            <person name="Bliznina A."/>
        </authorList>
    </citation>
    <scope>NUCLEOTIDE SEQUENCE [LARGE SCALE GENOMIC DNA]</scope>
</reference>
<keyword evidence="4" id="KW-0040">ANK repeat</keyword>
<keyword evidence="3" id="KW-0677">Repeat</keyword>
<evidence type="ECO:0000256" key="2">
    <source>
        <dbReference type="ARBA" id="ARBA00022606"/>
    </source>
</evidence>